<protein>
    <submittedName>
        <fullName evidence="2">Uncharacterized protein</fullName>
    </submittedName>
</protein>
<comment type="caution">
    <text evidence="2">The sequence shown here is derived from an EMBL/GenBank/DDBJ whole genome shotgun (WGS) entry which is preliminary data.</text>
</comment>
<evidence type="ECO:0000256" key="1">
    <source>
        <dbReference type="SAM" id="MobiDB-lite"/>
    </source>
</evidence>
<dbReference type="AlphaFoldDB" id="A0A179GPS6"/>
<organism evidence="2 3">
    <name type="scientific">Purpureocillium lilacinum</name>
    <name type="common">Paecilomyces lilacinus</name>
    <dbReference type="NCBI Taxonomy" id="33203"/>
    <lineage>
        <taxon>Eukaryota</taxon>
        <taxon>Fungi</taxon>
        <taxon>Dikarya</taxon>
        <taxon>Ascomycota</taxon>
        <taxon>Pezizomycotina</taxon>
        <taxon>Sordariomycetes</taxon>
        <taxon>Hypocreomycetidae</taxon>
        <taxon>Hypocreales</taxon>
        <taxon>Ophiocordycipitaceae</taxon>
        <taxon>Purpureocillium</taxon>
    </lineage>
</organism>
<sequence>MLAQTCGSTGEGLGGTTGQRDCTVQRKRGHDNGRLGAIIAFVQIDGLVETLTARVLSRLSADGAFRCGMETSRESDAGQFRIEAHLHATPGSPQKPGKGSVAVDGERSRPGPGSLGKTTPSCRRLPGPPNPAPLTPINLARWQDLHASRQWVGLGPGMLTRQLGFQKVWLVDSTAPHAPGAPPGLFTSPVRTATSQTAHPILVQRNHDEFEVQDIFWTSSRPRHATVDHGLCPPRKRQRRLLDRSQVPDTGRQSSSHPATRVTGQRGPRRALRVRIVGKAASHFASWRRLPAPGSSAWGGPVHLRRPSPSPTPPTLTFSPSPPCLPPKPNTHTSFPSSPQGSTSVTNNRAQLHSSLQSPWDLSAPSLQLVLHLKSPTSEPQPDCRVTIPAPFKERQLPQHLKVLAEQPTAQSFLSLLSRGFQPQHLPSFDRHSRPRAQRGFHPTHFPRDASRGGSSWPKIAYLGRPFVAFSRCLHFSSLGCVPGTQRRAVWSCSSPVDFWSLPSSHHHRSGLCRQRIRH</sequence>
<evidence type="ECO:0000313" key="3">
    <source>
        <dbReference type="Proteomes" id="UP000078240"/>
    </source>
</evidence>
<proteinExistence type="predicted"/>
<feature type="compositionally biased region" description="Polar residues" evidence="1">
    <location>
        <begin position="332"/>
        <end position="356"/>
    </location>
</feature>
<feature type="compositionally biased region" description="Polar residues" evidence="1">
    <location>
        <begin position="247"/>
        <end position="258"/>
    </location>
</feature>
<reference evidence="2 3" key="1">
    <citation type="submission" date="2016-01" db="EMBL/GenBank/DDBJ databases">
        <title>Biosynthesis of antibiotic leucinostatins and their inhibition on Phytophthora in bio-control Purpureocillium lilacinum.</title>
        <authorList>
            <person name="Wang G."/>
            <person name="Liu Z."/>
            <person name="Lin R."/>
            <person name="Li E."/>
            <person name="Mao Z."/>
            <person name="Ling J."/>
            <person name="Yin W."/>
            <person name="Xie B."/>
        </authorList>
    </citation>
    <scope>NUCLEOTIDE SEQUENCE [LARGE SCALE GENOMIC DNA]</scope>
    <source>
        <strain evidence="2">PLBJ-1</strain>
    </source>
</reference>
<accession>A0A179GPS6</accession>
<name>A0A179GPS6_PURLI</name>
<dbReference type="Proteomes" id="UP000078240">
    <property type="component" value="Unassembled WGS sequence"/>
</dbReference>
<feature type="region of interest" description="Disordered" evidence="1">
    <location>
        <begin position="86"/>
        <end position="131"/>
    </location>
</feature>
<feature type="region of interest" description="Disordered" evidence="1">
    <location>
        <begin position="428"/>
        <end position="454"/>
    </location>
</feature>
<gene>
    <name evidence="2" type="ORF">VFPBJ_05469</name>
</gene>
<feature type="region of interest" description="Disordered" evidence="1">
    <location>
        <begin position="1"/>
        <end position="22"/>
    </location>
</feature>
<feature type="region of interest" description="Disordered" evidence="1">
    <location>
        <begin position="223"/>
        <end position="271"/>
    </location>
</feature>
<dbReference type="EMBL" id="LSBH01000004">
    <property type="protein sequence ID" value="OAQ79884.1"/>
    <property type="molecule type" value="Genomic_DNA"/>
</dbReference>
<feature type="region of interest" description="Disordered" evidence="1">
    <location>
        <begin position="298"/>
        <end position="356"/>
    </location>
</feature>
<feature type="compositionally biased region" description="Pro residues" evidence="1">
    <location>
        <begin position="308"/>
        <end position="329"/>
    </location>
</feature>
<evidence type="ECO:0000313" key="2">
    <source>
        <dbReference type="EMBL" id="OAQ79884.1"/>
    </source>
</evidence>